<proteinExistence type="predicted"/>
<dbReference type="EMBL" id="JACHEA010000001">
    <property type="protein sequence ID" value="MBB5337779.1"/>
    <property type="molecule type" value="Genomic_DNA"/>
</dbReference>
<sequence length="341" mass="37225">MLRTEDGGYLWQTCAIPPGSEKLDFRGVQAFDENTAIVMSSGPGDQSRLYKTTDGCQTWKLVFINPDKDGFWDAIQLEPLRTGYLNGILIGDPVDSNFAIFITSDGGNNWRKWGRNGSGWKGPCGERNAKAANGEAIFAASNQSLLFSTSVYPEFLFVTGGKSRARLVSSNYSEWDGPPCSTSFMSDRLDFGGGGSSSGAFAQAITKWDGWLPEKVMVVGGDYTKPEEPSRTSLLIQKTGFHVPFSSYFENPVIAQTQPHGYRSSVAYDADQKLWITVGPNGTDISTDDGKNWRPLTPSPTDPADADKNWNAISLPFVVGPHGRIGRLRTIDQKAAVTKKP</sequence>
<gene>
    <name evidence="1" type="ORF">HDF13_000112</name>
</gene>
<dbReference type="Proteomes" id="UP000569005">
    <property type="component" value="Unassembled WGS sequence"/>
</dbReference>
<protein>
    <submittedName>
        <fullName evidence="1">Photosystem II stability/assembly factor-like uncharacterized protein</fullName>
    </submittedName>
</protein>
<keyword evidence="2" id="KW-1185">Reference proteome</keyword>
<comment type="caution">
    <text evidence="1">The sequence shown here is derived from an EMBL/GenBank/DDBJ whole genome shotgun (WGS) entry which is preliminary data.</text>
</comment>
<organism evidence="1 2">
    <name type="scientific">Tunturiibacter gelidiferens</name>
    <dbReference type="NCBI Taxonomy" id="3069689"/>
    <lineage>
        <taxon>Bacteria</taxon>
        <taxon>Pseudomonadati</taxon>
        <taxon>Acidobacteriota</taxon>
        <taxon>Terriglobia</taxon>
        <taxon>Terriglobales</taxon>
        <taxon>Acidobacteriaceae</taxon>
        <taxon>Tunturiibacter</taxon>
    </lineage>
</organism>
<accession>A0ACC5NTJ2</accession>
<reference evidence="1" key="1">
    <citation type="submission" date="2020-08" db="EMBL/GenBank/DDBJ databases">
        <title>Genomic Encyclopedia of Type Strains, Phase IV (KMG-V): Genome sequencing to study the core and pangenomes of soil and plant-associated prokaryotes.</title>
        <authorList>
            <person name="Whitman W."/>
        </authorList>
    </citation>
    <scope>NUCLEOTIDE SEQUENCE</scope>
    <source>
        <strain evidence="1">M8UP15</strain>
    </source>
</reference>
<evidence type="ECO:0000313" key="2">
    <source>
        <dbReference type="Proteomes" id="UP000569005"/>
    </source>
</evidence>
<name>A0ACC5NTJ2_9BACT</name>
<evidence type="ECO:0000313" key="1">
    <source>
        <dbReference type="EMBL" id="MBB5337779.1"/>
    </source>
</evidence>